<evidence type="ECO:0000259" key="1">
    <source>
        <dbReference type="Pfam" id="PF12728"/>
    </source>
</evidence>
<name>A0ABR8SA07_9BURK</name>
<sequence>MNLFNIIKNQLIEVIEWTDDSRDTLSYRWPDDDKEIKNGAQLIVRESQQVQFVAAGQYADLFGPGKHTLTTENVPVLSTILGWKYGFQSPFKCDVYYINTRLFTGNKWGTSNPVLMRDKDFGVVRIRAFGSYDFRIVEPAKFLKEVAGTDQNFRIDEFADTMRSRIVSVFTEALAKAQVPVLDVATRYSDLGDALVQIINPVMVEKYGIEVATFVLENVSVPPEVEEAIDKRSSMSAIGNLNDYVKYQMGHAMANGGEGAAAATIPATMAMGFGMAQEMMKQMQQPAPQAPAFGAQVSSDAFSPAAAQAAQVLSTSPSPVAAGLLVYTPEQAAQVLGVETADVLAELEAGNLKGRKIGTNWRIAQTALDEFLRGA</sequence>
<organism evidence="3 4">
    <name type="scientific">Comamonas avium</name>
    <dbReference type="NCBI Taxonomy" id="2762231"/>
    <lineage>
        <taxon>Bacteria</taxon>
        <taxon>Pseudomonadati</taxon>
        <taxon>Pseudomonadota</taxon>
        <taxon>Betaproteobacteria</taxon>
        <taxon>Burkholderiales</taxon>
        <taxon>Comamonadaceae</taxon>
        <taxon>Comamonas</taxon>
    </lineage>
</organism>
<dbReference type="Gene3D" id="3.30.479.30">
    <property type="entry name" value="Band 7 domain"/>
    <property type="match status" value="1"/>
</dbReference>
<comment type="caution">
    <text evidence="3">The sequence shown here is derived from an EMBL/GenBank/DDBJ whole genome shotgun (WGS) entry which is preliminary data.</text>
</comment>
<accession>A0ABR8SA07</accession>
<dbReference type="InterPro" id="IPR036013">
    <property type="entry name" value="Band_7/SPFH_dom_sf"/>
</dbReference>
<protein>
    <submittedName>
        <fullName evidence="3">SPFH domain-containing protein</fullName>
    </submittedName>
</protein>
<feature type="domain" description="Helix-turn-helix" evidence="1">
    <location>
        <begin position="326"/>
        <end position="373"/>
    </location>
</feature>
<keyword evidence="4" id="KW-1185">Reference proteome</keyword>
<evidence type="ECO:0000259" key="2">
    <source>
        <dbReference type="Pfam" id="PF13421"/>
    </source>
</evidence>
<gene>
    <name evidence="3" type="ORF">H9646_07430</name>
</gene>
<evidence type="ECO:0000313" key="3">
    <source>
        <dbReference type="EMBL" id="MBD7960312.1"/>
    </source>
</evidence>
<dbReference type="Pfam" id="PF12728">
    <property type="entry name" value="HTH_17"/>
    <property type="match status" value="1"/>
</dbReference>
<reference evidence="3 4" key="1">
    <citation type="submission" date="2020-08" db="EMBL/GenBank/DDBJ databases">
        <title>A Genomic Blueprint of the Chicken Gut Microbiome.</title>
        <authorList>
            <person name="Gilroy R."/>
            <person name="Ravi A."/>
            <person name="Getino M."/>
            <person name="Pursley I."/>
            <person name="Horton D.L."/>
            <person name="Alikhan N.-F."/>
            <person name="Baker D."/>
            <person name="Gharbi K."/>
            <person name="Hall N."/>
            <person name="Watson M."/>
            <person name="Adriaenssens E.M."/>
            <person name="Foster-Nyarko E."/>
            <person name="Jarju S."/>
            <person name="Secka A."/>
            <person name="Antonio M."/>
            <person name="Oren A."/>
            <person name="Chaudhuri R."/>
            <person name="La Ragione R.M."/>
            <person name="Hildebrand F."/>
            <person name="Pallen M.J."/>
        </authorList>
    </citation>
    <scope>NUCLEOTIDE SEQUENCE [LARGE SCALE GENOMIC DNA]</scope>
    <source>
        <strain evidence="3 4">Sa2CVA6</strain>
    </source>
</reference>
<evidence type="ECO:0000313" key="4">
    <source>
        <dbReference type="Proteomes" id="UP000634919"/>
    </source>
</evidence>
<dbReference type="InterPro" id="IPR033880">
    <property type="entry name" value="SPFH_YdjI"/>
</dbReference>
<dbReference type="CDD" id="cd03408">
    <property type="entry name" value="SPFH_like_u1"/>
    <property type="match status" value="1"/>
</dbReference>
<proteinExistence type="predicted"/>
<dbReference type="PANTHER" id="PTHR37826">
    <property type="entry name" value="FLOTILLIN BAND_7_5 DOMAIN PROTEIN"/>
    <property type="match status" value="1"/>
</dbReference>
<dbReference type="RefSeq" id="WP_191722706.1">
    <property type="nucleotide sequence ID" value="NZ_JACSQK010000003.1"/>
</dbReference>
<dbReference type="PANTHER" id="PTHR37826:SF2">
    <property type="entry name" value="ZINC-RIBBON DOMAIN-CONTAINING PROTEIN"/>
    <property type="match status" value="1"/>
</dbReference>
<dbReference type="InterPro" id="IPR041657">
    <property type="entry name" value="HTH_17"/>
</dbReference>
<dbReference type="EMBL" id="JACSQK010000003">
    <property type="protein sequence ID" value="MBD7960312.1"/>
    <property type="molecule type" value="Genomic_DNA"/>
</dbReference>
<dbReference type="Pfam" id="PF13421">
    <property type="entry name" value="Band_7_1"/>
    <property type="match status" value="1"/>
</dbReference>
<dbReference type="SUPFAM" id="SSF117892">
    <property type="entry name" value="Band 7/SPFH domain"/>
    <property type="match status" value="1"/>
</dbReference>
<dbReference type="Proteomes" id="UP000634919">
    <property type="component" value="Unassembled WGS sequence"/>
</dbReference>
<feature type="domain" description="SPFH" evidence="2">
    <location>
        <begin position="27"/>
        <end position="236"/>
    </location>
</feature>